<dbReference type="OrthoDB" id="9102188at2"/>
<dbReference type="PATRIC" id="fig|632772.20.peg.7905"/>
<reference evidence="2 3" key="1">
    <citation type="submission" date="2009-03" db="EMBL/GenBank/DDBJ databases">
        <title>Comparison of the complete genome sequences of Rhodococcus erythropolis PR4 and Rhodococcus opacus B4.</title>
        <authorList>
            <person name="Takarada H."/>
            <person name="Sekine M."/>
            <person name="Hosoyama A."/>
            <person name="Yamada R."/>
            <person name="Fujisawa T."/>
            <person name="Omata S."/>
            <person name="Shimizu A."/>
            <person name="Tsukatani N."/>
            <person name="Tanikawa S."/>
            <person name="Fujita N."/>
            <person name="Harayama S."/>
        </authorList>
    </citation>
    <scope>NUCLEOTIDE SEQUENCE [LARGE SCALE GENOMIC DNA]</scope>
    <source>
        <strain evidence="2 3">B4</strain>
        <plasmid evidence="2 3">pROB01</plasmid>
    </source>
</reference>
<organism evidence="2 3">
    <name type="scientific">Rhodococcus opacus (strain B4)</name>
    <dbReference type="NCBI Taxonomy" id="632772"/>
    <lineage>
        <taxon>Bacteria</taxon>
        <taxon>Bacillati</taxon>
        <taxon>Actinomycetota</taxon>
        <taxon>Actinomycetes</taxon>
        <taxon>Mycobacteriales</taxon>
        <taxon>Nocardiaceae</taxon>
        <taxon>Rhodococcus</taxon>
    </lineage>
</organism>
<dbReference type="RefSeq" id="WP_007296115.1">
    <property type="nucleotide sequence ID" value="NC_012520.1"/>
</dbReference>
<dbReference type="Proteomes" id="UP000002212">
    <property type="component" value="Plasmid pROB01"/>
</dbReference>
<proteinExistence type="predicted"/>
<feature type="compositionally biased region" description="Polar residues" evidence="1">
    <location>
        <begin position="37"/>
        <end position="49"/>
    </location>
</feature>
<feature type="region of interest" description="Disordered" evidence="1">
    <location>
        <begin position="33"/>
        <end position="58"/>
    </location>
</feature>
<evidence type="ECO:0000313" key="3">
    <source>
        <dbReference type="Proteomes" id="UP000002212"/>
    </source>
</evidence>
<evidence type="ECO:0008006" key="4">
    <source>
        <dbReference type="Google" id="ProtNLM"/>
    </source>
</evidence>
<evidence type="ECO:0000256" key="1">
    <source>
        <dbReference type="SAM" id="MobiDB-lite"/>
    </source>
</evidence>
<accession>C1BCU2</accession>
<dbReference type="HOGENOM" id="CLU_102864_0_0_11"/>
<dbReference type="AlphaFoldDB" id="C1BCU2"/>
<dbReference type="PROSITE" id="PS51257">
    <property type="entry name" value="PROKAR_LIPOPROTEIN"/>
    <property type="match status" value="1"/>
</dbReference>
<dbReference type="KEGG" id="rop:ROP_pROB01-01870"/>
<keyword evidence="2" id="KW-0614">Plasmid</keyword>
<evidence type="ECO:0000313" key="2">
    <source>
        <dbReference type="EMBL" id="BAH55686.1"/>
    </source>
</evidence>
<protein>
    <recommendedName>
        <fullName evidence="4">Lipoprotein</fullName>
    </recommendedName>
</protein>
<geneLocation type="plasmid" evidence="2 3">
    <name>pROB01</name>
</geneLocation>
<dbReference type="EMBL" id="AP011116">
    <property type="protein sequence ID" value="BAH55686.1"/>
    <property type="molecule type" value="Genomic_DNA"/>
</dbReference>
<gene>
    <name evidence="2" type="ordered locus">ROP_pROB01-01870</name>
</gene>
<name>C1BCU2_RHOOB</name>
<sequence length="205" mass="21543">MKHIGNRAGTALRTGLLAVVLVMVTVSCSQNPPPISPGQSTAPNATAPESNPAGDIPDNQVYVPFTPAGDRFTISVPEGWSRSTAGTETVFTDKYNTVRVQAGDRAAAPTVESVISQELPGIAAGTPGYRAGTVTAVQRRAGQAVLITYQAASAPNPVTGKSVTEAVERYQFWHNGTEVVVTLSGPQGTDNVDPWRTITDSLQWP</sequence>